<dbReference type="STRING" id="639004.SAMN04488239_11010"/>
<evidence type="ECO:0000256" key="3">
    <source>
        <dbReference type="SAM" id="SignalP"/>
    </source>
</evidence>
<dbReference type="Gene3D" id="2.40.160.50">
    <property type="entry name" value="membrane protein fhac: a member of the omp85/tpsb transporter family"/>
    <property type="match status" value="1"/>
</dbReference>
<dbReference type="InterPro" id="IPR000184">
    <property type="entry name" value="Bac_surfAg_D15"/>
</dbReference>
<dbReference type="SUPFAM" id="SSF56935">
    <property type="entry name" value="Porins"/>
    <property type="match status" value="1"/>
</dbReference>
<reference evidence="6" key="1">
    <citation type="submission" date="2016-10" db="EMBL/GenBank/DDBJ databases">
        <authorList>
            <person name="Varghese N."/>
            <person name="Submissions S."/>
        </authorList>
    </citation>
    <scope>NUCLEOTIDE SEQUENCE [LARGE SCALE GENOMIC DNA]</scope>
    <source>
        <strain evidence="6">CGMCC 1.9108</strain>
    </source>
</reference>
<keyword evidence="2" id="KW-0472">Membrane</keyword>
<feature type="chain" id="PRO_5011523174" evidence="3">
    <location>
        <begin position="40"/>
        <end position="397"/>
    </location>
</feature>
<feature type="signal peptide" evidence="3">
    <location>
        <begin position="1"/>
        <end position="39"/>
    </location>
</feature>
<evidence type="ECO:0000313" key="6">
    <source>
        <dbReference type="Proteomes" id="UP000199628"/>
    </source>
</evidence>
<evidence type="ECO:0000313" key="5">
    <source>
        <dbReference type="EMBL" id="SDD74578.1"/>
    </source>
</evidence>
<keyword evidence="3" id="KW-0732">Signal</keyword>
<evidence type="ECO:0000256" key="2">
    <source>
        <dbReference type="ARBA" id="ARBA00023136"/>
    </source>
</evidence>
<name>A0A1G6X922_9RHOB</name>
<accession>A0A1G6X922</accession>
<feature type="domain" description="Bacterial surface antigen (D15)" evidence="4">
    <location>
        <begin position="165"/>
        <end position="397"/>
    </location>
</feature>
<dbReference type="Pfam" id="PF01103">
    <property type="entry name" value="Omp85"/>
    <property type="match status" value="1"/>
</dbReference>
<dbReference type="OrthoDB" id="5523607at2"/>
<evidence type="ECO:0000256" key="1">
    <source>
        <dbReference type="ARBA" id="ARBA00004370"/>
    </source>
</evidence>
<sequence length="397" mass="41598">MNSRSGSVSWEHVTGMSCVLRNLAFLALACAAAATAARAQVTSITGVGGSEVSDAVSTETGARAGSFIVAPIPFSNPVLESGLTLGAGYLFTVSGSRPSGFGAAKMKSGNGSEGYGAGGVVNFADGRWTLGLVYGNADLNYDLPATLPGVRSFRLPLDQSAKLAALELGYNFSPSFSVTGSLTHLDSTIAFNTATVPAALLQDTNVEVGIFGLRFQWDTRDDTFYPTTGDLTKLSLSHARDTGTLFGGKVTTQDRQYSKAILSAASYWSLENDAVIAVRGVVCGASASAPFFDACGVGAVDGMRGFPATDNIRDYSASIQAEYRDRFGQSRFGYVLFGGYGVGGNDPSNMSDSAGGAAVGTGLRFRLSRKFALDYALDFAVNDEGQQYVYVYLGQRF</sequence>
<evidence type="ECO:0000259" key="4">
    <source>
        <dbReference type="Pfam" id="PF01103"/>
    </source>
</evidence>
<comment type="subcellular location">
    <subcellularLocation>
        <location evidence="1">Membrane</location>
    </subcellularLocation>
</comment>
<dbReference type="EMBL" id="FMZV01000010">
    <property type="protein sequence ID" value="SDD74578.1"/>
    <property type="molecule type" value="Genomic_DNA"/>
</dbReference>
<proteinExistence type="predicted"/>
<dbReference type="AlphaFoldDB" id="A0A1G6X922"/>
<protein>
    <submittedName>
        <fullName evidence="5">Surface antigen</fullName>
    </submittedName>
</protein>
<dbReference type="Proteomes" id="UP000199628">
    <property type="component" value="Unassembled WGS sequence"/>
</dbReference>
<dbReference type="GO" id="GO:0019867">
    <property type="term" value="C:outer membrane"/>
    <property type="evidence" value="ECO:0007669"/>
    <property type="project" value="InterPro"/>
</dbReference>
<gene>
    <name evidence="5" type="ORF">SAMN04488239_11010</name>
</gene>
<keyword evidence="6" id="KW-1185">Reference proteome</keyword>
<organism evidence="5 6">
    <name type="scientific">Ruegeria marina</name>
    <dbReference type="NCBI Taxonomy" id="639004"/>
    <lineage>
        <taxon>Bacteria</taxon>
        <taxon>Pseudomonadati</taxon>
        <taxon>Pseudomonadota</taxon>
        <taxon>Alphaproteobacteria</taxon>
        <taxon>Rhodobacterales</taxon>
        <taxon>Roseobacteraceae</taxon>
        <taxon>Ruegeria</taxon>
    </lineage>
</organism>